<evidence type="ECO:0000256" key="3">
    <source>
        <dbReference type="SAM" id="MobiDB-lite"/>
    </source>
</evidence>
<evidence type="ECO:0000313" key="5">
    <source>
        <dbReference type="EMBL" id="KAJ3253700.1"/>
    </source>
</evidence>
<keyword evidence="4" id="KW-0472">Membrane</keyword>
<feature type="transmembrane region" description="Helical" evidence="4">
    <location>
        <begin position="722"/>
        <end position="741"/>
    </location>
</feature>
<protein>
    <recommendedName>
        <fullName evidence="7">Ion transport domain-containing protein</fullName>
    </recommendedName>
</protein>
<feature type="transmembrane region" description="Helical" evidence="4">
    <location>
        <begin position="748"/>
        <end position="768"/>
    </location>
</feature>
<feature type="region of interest" description="Disordered" evidence="3">
    <location>
        <begin position="1304"/>
        <end position="1329"/>
    </location>
</feature>
<sequence>MPDRQNSGDFRIDMTGIRGRKRFSILGLGTSGMLAETKKSSQIQFSTFLSDTIRLDYISTVRKTMIDGLLACSNVTMEKEEYHPNSPQTLQIKQKMEFIQLVALEVESWLIERNKNLTTYLKSNFKIKCNLVTDMENFHWVILNQINEYDEEVNSQLWDRYAVKYEGQTGDYLDADYEITKKMKVKAIKFFTEKFLETLKISSGKDLIKALYAVTKFSTGPDLLDYLLPDLIKKEEKELTNEIIPKFLLYCATSKDKFVIPTMEAFLNRTNDLVTTQVINSVLEFASHNLDSDCGCTLLSSQKDKITKEGLICAFMVSSIKGNEQLVALLQLQASDFLTDLNPNVNISSKPCTDAISFQSFFPPFIYVFMALATATTHSRQSVIGELISYYEQNNFEIDLADIGIHENAHKMFMEYLFNMSCRLNHSNVVIALIEKECFPENLVPSIYDSVEHGHQKILHLILETLLFPDKCIETASGAVPILFRKSQVLKYLPFIANRFPQEVSWFFDEISNIPIPSCVPVTEDRDPFVRSRLVKGVKLGATSLKTVVKPPEHASPNEIWNDLQFEGQLRNASSKKTDNLYESESVICMIPQILVTEPAFRETWLNDGTRQTNSLIRLLSTGDESIILSPAVQSLMEYHWAFGYFWLRFSIQFLSMILFIISTASLYFLIAVKNNSPNAYSNSPIYALSALTLFFSFIFVIQEARQFVDDMNNYIHSTTNVIDLSILMLVLYTIVSDVFLGVSVEPLIMALVIVFASMRLLLYLRIFPSVGPVVRITSSALLNVIPILIPMLILIVAYTSAFYILCQSIVGPTTIFTSFWKSMQFTLTMMTFDYSLLNDQEQIFSIFFCRIMFHATFLICFINLIVALMTVNVADVTSNMRAAWLVEISELMVELELYWPWPFNYPKWIREDLAAYKSSSTNVIEDGGAGEASSYISKEKSEIDNEIDNIIVVLYTAPRDVVIKKSWWNDYPKILQAAPIGLDTLKLSHNVDLEYKGTVQAKPESIFNQYMEFPKVEEQIPEREDDYLLPVFPPPRRSSFKSNDTPQRKNSTSATDSPFRVPEAGNPPPAIGNIQKSSFKKGSEAPISHTIKEETQDSGNSITNLLRRNLEVQEDPAKSKYSASAIALDSPSLLRNQTKARKEFGRRDSAYRDRMQSVSAMPSAQEAKFEGLRPKGKMRSLAFETANNDSFYNNENTSQGQISNNMQQLETLIRFEMKKSREAVSKLENMMQKTLHYSNSGASGGPTDSDPNLKALVAQVEKLTKQVQRLSAENANNNRSFFSRLFGGPAVYNSRSRIGSIGYENLGSRGSSKKTQKTYPMVGDDAMD</sequence>
<dbReference type="EMBL" id="JADGKB010000102">
    <property type="protein sequence ID" value="KAJ3253700.1"/>
    <property type="molecule type" value="Genomic_DNA"/>
</dbReference>
<feature type="transmembrane region" description="Helical" evidence="4">
    <location>
        <begin position="844"/>
        <end position="872"/>
    </location>
</feature>
<feature type="transmembrane region" description="Helical" evidence="4">
    <location>
        <begin position="654"/>
        <end position="673"/>
    </location>
</feature>
<keyword evidence="6" id="KW-1185">Reference proteome</keyword>
<dbReference type="GO" id="GO:0098703">
    <property type="term" value="P:calcium ion import across plasma membrane"/>
    <property type="evidence" value="ECO:0007669"/>
    <property type="project" value="TreeGrafter"/>
</dbReference>
<feature type="compositionally biased region" description="Polar residues" evidence="3">
    <location>
        <begin position="1041"/>
        <end position="1057"/>
    </location>
</feature>
<dbReference type="PANTHER" id="PTHR10582">
    <property type="entry name" value="TRANSIENT RECEPTOR POTENTIAL ION CHANNEL PROTEIN"/>
    <property type="match status" value="1"/>
</dbReference>
<keyword evidence="2" id="KW-0175">Coiled coil</keyword>
<keyword evidence="4" id="KW-1133">Transmembrane helix</keyword>
<feature type="transmembrane region" description="Helical" evidence="4">
    <location>
        <begin position="685"/>
        <end position="702"/>
    </location>
</feature>
<evidence type="ECO:0000256" key="4">
    <source>
        <dbReference type="SAM" id="Phobius"/>
    </source>
</evidence>
<feature type="coiled-coil region" evidence="2">
    <location>
        <begin position="1254"/>
        <end position="1281"/>
    </location>
</feature>
<feature type="transmembrane region" description="Helical" evidence="4">
    <location>
        <begin position="788"/>
        <end position="807"/>
    </location>
</feature>
<evidence type="ECO:0008006" key="7">
    <source>
        <dbReference type="Google" id="ProtNLM"/>
    </source>
</evidence>
<dbReference type="Proteomes" id="UP001210925">
    <property type="component" value="Unassembled WGS sequence"/>
</dbReference>
<comment type="caution">
    <text evidence="5">The sequence shown here is derived from an EMBL/GenBank/DDBJ whole genome shotgun (WGS) entry which is preliminary data.</text>
</comment>
<dbReference type="InterPro" id="IPR024862">
    <property type="entry name" value="TRPV"/>
</dbReference>
<evidence type="ECO:0000256" key="2">
    <source>
        <dbReference type="SAM" id="Coils"/>
    </source>
</evidence>
<accession>A0AAD5UFW2</accession>
<dbReference type="GO" id="GO:0005886">
    <property type="term" value="C:plasma membrane"/>
    <property type="evidence" value="ECO:0007669"/>
    <property type="project" value="TreeGrafter"/>
</dbReference>
<evidence type="ECO:0000256" key="1">
    <source>
        <dbReference type="ARBA" id="ARBA00022737"/>
    </source>
</evidence>
<feature type="region of interest" description="Disordered" evidence="3">
    <location>
        <begin position="1028"/>
        <end position="1101"/>
    </location>
</feature>
<reference evidence="5" key="1">
    <citation type="submission" date="2020-05" db="EMBL/GenBank/DDBJ databases">
        <title>Phylogenomic resolution of chytrid fungi.</title>
        <authorList>
            <person name="Stajich J.E."/>
            <person name="Amses K."/>
            <person name="Simmons R."/>
            <person name="Seto K."/>
            <person name="Myers J."/>
            <person name="Bonds A."/>
            <person name="Quandt C.A."/>
            <person name="Barry K."/>
            <person name="Liu P."/>
            <person name="Grigoriev I."/>
            <person name="Longcore J.E."/>
            <person name="James T.Y."/>
        </authorList>
    </citation>
    <scope>NUCLEOTIDE SEQUENCE</scope>
    <source>
        <strain evidence="5">PLAUS21</strain>
    </source>
</reference>
<evidence type="ECO:0000313" key="6">
    <source>
        <dbReference type="Proteomes" id="UP001210925"/>
    </source>
</evidence>
<organism evidence="5 6">
    <name type="scientific">Boothiomyces macroporosus</name>
    <dbReference type="NCBI Taxonomy" id="261099"/>
    <lineage>
        <taxon>Eukaryota</taxon>
        <taxon>Fungi</taxon>
        <taxon>Fungi incertae sedis</taxon>
        <taxon>Chytridiomycota</taxon>
        <taxon>Chytridiomycota incertae sedis</taxon>
        <taxon>Chytridiomycetes</taxon>
        <taxon>Rhizophydiales</taxon>
        <taxon>Terramycetaceae</taxon>
        <taxon>Boothiomyces</taxon>
    </lineage>
</organism>
<proteinExistence type="predicted"/>
<name>A0AAD5UFW2_9FUNG</name>
<dbReference type="PANTHER" id="PTHR10582:SF2">
    <property type="entry name" value="INACTIVE"/>
    <property type="match status" value="1"/>
</dbReference>
<dbReference type="GO" id="GO:0005262">
    <property type="term" value="F:calcium channel activity"/>
    <property type="evidence" value="ECO:0007669"/>
    <property type="project" value="TreeGrafter"/>
</dbReference>
<keyword evidence="4" id="KW-0812">Transmembrane</keyword>
<gene>
    <name evidence="5" type="ORF">HK103_000358</name>
</gene>
<keyword evidence="1" id="KW-0677">Repeat</keyword>